<dbReference type="Gene3D" id="3.90.70.10">
    <property type="entry name" value="Cysteine proteinases"/>
    <property type="match status" value="1"/>
</dbReference>
<comment type="caution">
    <text evidence="3">The sequence shown here is derived from an EMBL/GenBank/DDBJ whole genome shotgun (WGS) entry which is preliminary data.</text>
</comment>
<dbReference type="Pfam" id="PF12436">
    <property type="entry name" value="USP7_ICP0_bdg"/>
    <property type="match status" value="1"/>
</dbReference>
<dbReference type="PROSITE" id="PS00973">
    <property type="entry name" value="USP_2"/>
    <property type="match status" value="1"/>
</dbReference>
<keyword evidence="4" id="KW-1185">Reference proteome</keyword>
<dbReference type="InterPro" id="IPR001394">
    <property type="entry name" value="Peptidase_C19_UCH"/>
</dbReference>
<dbReference type="Pfam" id="PF00443">
    <property type="entry name" value="UCH"/>
    <property type="match status" value="1"/>
</dbReference>
<dbReference type="InterPro" id="IPR028889">
    <property type="entry name" value="USP"/>
</dbReference>
<dbReference type="PANTHER" id="PTHR24006:SF644">
    <property type="entry name" value="UBIQUITIN CARBOXYL-TERMINAL HYDROLASE 7"/>
    <property type="match status" value="1"/>
</dbReference>
<name>A0ABR2IK82_9EUKA</name>
<evidence type="ECO:0000313" key="3">
    <source>
        <dbReference type="EMBL" id="KAK8864034.1"/>
    </source>
</evidence>
<dbReference type="Gene3D" id="3.10.20.90">
    <property type="entry name" value="Phosphatidylinositol 3-kinase Catalytic Subunit, Chain A, domain 1"/>
    <property type="match status" value="1"/>
</dbReference>
<protein>
    <recommendedName>
        <fullName evidence="2">USP domain-containing protein</fullName>
    </recommendedName>
</protein>
<evidence type="ECO:0000313" key="4">
    <source>
        <dbReference type="Proteomes" id="UP001470230"/>
    </source>
</evidence>
<evidence type="ECO:0000259" key="2">
    <source>
        <dbReference type="PROSITE" id="PS50235"/>
    </source>
</evidence>
<dbReference type="InterPro" id="IPR024729">
    <property type="entry name" value="USP7_ICP0-binding_dom"/>
</dbReference>
<dbReference type="Proteomes" id="UP001470230">
    <property type="component" value="Unassembled WGS sequence"/>
</dbReference>
<organism evidence="3 4">
    <name type="scientific">Tritrichomonas musculus</name>
    <dbReference type="NCBI Taxonomy" id="1915356"/>
    <lineage>
        <taxon>Eukaryota</taxon>
        <taxon>Metamonada</taxon>
        <taxon>Parabasalia</taxon>
        <taxon>Tritrichomonadida</taxon>
        <taxon>Tritrichomonadidae</taxon>
        <taxon>Tritrichomonas</taxon>
    </lineage>
</organism>
<dbReference type="InterPro" id="IPR018200">
    <property type="entry name" value="USP_CS"/>
</dbReference>
<reference evidence="3 4" key="1">
    <citation type="submission" date="2024-04" db="EMBL/GenBank/DDBJ databases">
        <title>Tritrichomonas musculus Genome.</title>
        <authorList>
            <person name="Alves-Ferreira E."/>
            <person name="Grigg M."/>
            <person name="Lorenzi H."/>
            <person name="Galac M."/>
        </authorList>
    </citation>
    <scope>NUCLEOTIDE SEQUENCE [LARGE SCALE GENOMIC DNA]</scope>
    <source>
        <strain evidence="3 4">EAF2021</strain>
    </source>
</reference>
<dbReference type="SUPFAM" id="SSF54001">
    <property type="entry name" value="Cysteine proteinases"/>
    <property type="match status" value="1"/>
</dbReference>
<dbReference type="InterPro" id="IPR050164">
    <property type="entry name" value="Peptidase_C19"/>
</dbReference>
<dbReference type="EMBL" id="JAPFFF010000017">
    <property type="protein sequence ID" value="KAK8864034.1"/>
    <property type="molecule type" value="Genomic_DNA"/>
</dbReference>
<proteinExistence type="predicted"/>
<keyword evidence="1" id="KW-0833">Ubl conjugation pathway</keyword>
<dbReference type="PROSITE" id="PS50235">
    <property type="entry name" value="USP_3"/>
    <property type="match status" value="1"/>
</dbReference>
<gene>
    <name evidence="3" type="ORF">M9Y10_011728</name>
</gene>
<sequence>MALTSILLKSHPLSEPHSVKEFNGQKIFYTQNWKINYSPSRDIYQSPFYSDIDNNFNISFSLNFDENNVGVIGASLLEQSGFKSFYVFFKIENAKGENIFIYDQNPWNFDIRYNSNNIKINKLKRYDITTENGLLDNGNNINISIEISFYLNKLATANKKDQQAHKASLKIPGKIGLKNMNSTCYLNSFLQVLFHIPEFRHILFSVDTSKNNQQQVLRNTQYLFYMMKNSTEVCSAQELVDVIPFCSGSSGMQQDAHEFAIKYLDDLQNDLKGTSQENSINELFDGKIKTIFKCKNVDYETSSDQIFKFINLPIEKDTKNLLDCINKYTCKSELEINTEKYGMQKAESSTELENLPPILQICLQRTGYDTITCRTLKKEIPLSFKSDFDLVQFTGNEKDEYILYAVLSHKGESDCGHFCVFIRDFSDTSDFENSKWFKYSDSVVNEVSSKTAIDGNFGSNASTNPLMAYMLYYVRKSDQKRLFHIPANEEIAPEVKAYMEHLKEEKERQIMENNYINFRIILEKDLNAKSSIDVDDKSMILKDTILRIHNTELTIELYTRVAKLFNKNPKEIRLWSIDKKTENNNFNIIMPSKENKLENLVDLLLVQNKSVTESFGPYARIKGQIPNKNLQIVFLKYFDTRMKLPIRYIGTIIVDKNNGLEVPQINKKLGFPEWTKFYFFKEISPTTVKYISPDKTFNSSQMFQGSVLIVQINPEATREKLKELKGQISSEKVDNILPDLTHLEAFQGVEIVSPDENEIDHHISPSTATQSPPSIPHFNAIELLPNLRTNLLDFYLSVRFHMMRIEVYDYEEKSAPKFTVDFPVHFSYKDMCNVVRKANGHEEGEGLVLLFSQGNSRNKVTFIRLDELQFENKLNSNTLQGNKLYYLFDPKKKNKKENGKLFVYTMQIAPDGYNVTFTKIIMKRKMVTPIRLLQKVATFVNFPSEKVDVNDIENLRFLDVHESRIFQSLLPNENLQTDLYPIRVCKLIHPLDNEVPVRVHQAVVDSQLGLDFVNEPFYINLRNQMTVSEFKKLVLSKVKIQDVEQFMKANVEKMTIDNHRSSGVYWSKPADQIVGLTKDCVIYVVYNHRK</sequence>
<dbReference type="PANTHER" id="PTHR24006">
    <property type="entry name" value="UBIQUITIN CARBOXYL-TERMINAL HYDROLASE"/>
    <property type="match status" value="1"/>
</dbReference>
<feature type="domain" description="USP" evidence="2">
    <location>
        <begin position="175"/>
        <end position="476"/>
    </location>
</feature>
<evidence type="ECO:0000256" key="1">
    <source>
        <dbReference type="ARBA" id="ARBA00022786"/>
    </source>
</evidence>
<accession>A0ABR2IK82</accession>
<dbReference type="InterPro" id="IPR038765">
    <property type="entry name" value="Papain-like_cys_pep_sf"/>
</dbReference>